<dbReference type="Proteomes" id="UP000324222">
    <property type="component" value="Unassembled WGS sequence"/>
</dbReference>
<proteinExistence type="predicted"/>
<comment type="caution">
    <text evidence="1">The sequence shown here is derived from an EMBL/GenBank/DDBJ whole genome shotgun (WGS) entry which is preliminary data.</text>
</comment>
<protein>
    <submittedName>
        <fullName evidence="1">Uncharacterized protein</fullName>
    </submittedName>
</protein>
<dbReference type="AlphaFoldDB" id="A0A5B7EJH2"/>
<reference evidence="1 2" key="1">
    <citation type="submission" date="2019-05" db="EMBL/GenBank/DDBJ databases">
        <title>Another draft genome of Portunus trituberculatus and its Hox gene families provides insights of decapod evolution.</title>
        <authorList>
            <person name="Jeong J.-H."/>
            <person name="Song I."/>
            <person name="Kim S."/>
            <person name="Choi T."/>
            <person name="Kim D."/>
            <person name="Ryu S."/>
            <person name="Kim W."/>
        </authorList>
    </citation>
    <scope>NUCLEOTIDE SEQUENCE [LARGE SCALE GENOMIC DNA]</scope>
    <source>
        <tissue evidence="1">Muscle</tissue>
    </source>
</reference>
<organism evidence="1 2">
    <name type="scientific">Portunus trituberculatus</name>
    <name type="common">Swimming crab</name>
    <name type="synonym">Neptunus trituberculatus</name>
    <dbReference type="NCBI Taxonomy" id="210409"/>
    <lineage>
        <taxon>Eukaryota</taxon>
        <taxon>Metazoa</taxon>
        <taxon>Ecdysozoa</taxon>
        <taxon>Arthropoda</taxon>
        <taxon>Crustacea</taxon>
        <taxon>Multicrustacea</taxon>
        <taxon>Malacostraca</taxon>
        <taxon>Eumalacostraca</taxon>
        <taxon>Eucarida</taxon>
        <taxon>Decapoda</taxon>
        <taxon>Pleocyemata</taxon>
        <taxon>Brachyura</taxon>
        <taxon>Eubrachyura</taxon>
        <taxon>Portunoidea</taxon>
        <taxon>Portunidae</taxon>
        <taxon>Portuninae</taxon>
        <taxon>Portunus</taxon>
    </lineage>
</organism>
<evidence type="ECO:0000313" key="2">
    <source>
        <dbReference type="Proteomes" id="UP000324222"/>
    </source>
</evidence>
<gene>
    <name evidence="1" type="ORF">E2C01_026920</name>
</gene>
<evidence type="ECO:0000313" key="1">
    <source>
        <dbReference type="EMBL" id="MPC33565.1"/>
    </source>
</evidence>
<name>A0A5B7EJH2_PORTR</name>
<keyword evidence="2" id="KW-1185">Reference proteome</keyword>
<sequence length="129" mass="14188">MERNSKKIITGHFKNSFTHKIVDMWNELDEAAILDLCIHCSPRPGHKATQPPAATFSMPAQSSLLPSFRCDCDFTHHAPHQPGQGDSNCHTHLSKIYRGDQILVGLEPMPAMAATQTDSPLPLSCEAVL</sequence>
<accession>A0A5B7EJH2</accession>
<dbReference type="EMBL" id="VSRR010002860">
    <property type="protein sequence ID" value="MPC33565.1"/>
    <property type="molecule type" value="Genomic_DNA"/>
</dbReference>